<dbReference type="InterPro" id="IPR044122">
    <property type="entry name" value="UPF0261_N"/>
</dbReference>
<dbReference type="RefSeq" id="WP_345029845.1">
    <property type="nucleotide sequence ID" value="NZ_BAABEY010000025.1"/>
</dbReference>
<dbReference type="PANTHER" id="PTHR31862:SF1">
    <property type="entry name" value="UPF0261 DOMAIN PROTEIN (AFU_ORTHOLOGUE AFUA_1G10120)"/>
    <property type="match status" value="1"/>
</dbReference>
<name>A0ABP8LZK5_9BACT</name>
<dbReference type="Gene3D" id="3.40.50.12020">
    <property type="entry name" value="Uncharacterised protein family UPF0261, NN domain"/>
    <property type="match status" value="1"/>
</dbReference>
<organism evidence="3 4">
    <name type="scientific">Ravibacter arvi</name>
    <dbReference type="NCBI Taxonomy" id="2051041"/>
    <lineage>
        <taxon>Bacteria</taxon>
        <taxon>Pseudomonadati</taxon>
        <taxon>Bacteroidota</taxon>
        <taxon>Cytophagia</taxon>
        <taxon>Cytophagales</taxon>
        <taxon>Spirosomataceae</taxon>
        <taxon>Ravibacter</taxon>
    </lineage>
</organism>
<dbReference type="Pfam" id="PF23189">
    <property type="entry name" value="UPF0261_C"/>
    <property type="match status" value="1"/>
</dbReference>
<proteinExistence type="predicted"/>
<protein>
    <submittedName>
        <fullName evidence="3">Tm-1-like ATP-binding domain-containing protein</fullName>
    </submittedName>
</protein>
<dbReference type="Gene3D" id="3.40.50.12030">
    <property type="entry name" value="Uncharacterised protein family UPF0261, NC domain"/>
    <property type="match status" value="1"/>
</dbReference>
<feature type="domain" description="UPF0261" evidence="1">
    <location>
        <begin position="10"/>
        <end position="184"/>
    </location>
</feature>
<dbReference type="InterPro" id="IPR056778">
    <property type="entry name" value="UPF0261_C"/>
</dbReference>
<dbReference type="InterPro" id="IPR051353">
    <property type="entry name" value="Tobamovirus_resist_UPF0261"/>
</dbReference>
<dbReference type="NCBIfam" id="NF002674">
    <property type="entry name" value="PRK02399.1-2"/>
    <property type="match status" value="1"/>
</dbReference>
<reference evidence="4" key="1">
    <citation type="journal article" date="2019" name="Int. J. Syst. Evol. Microbiol.">
        <title>The Global Catalogue of Microorganisms (GCM) 10K type strain sequencing project: providing services to taxonomists for standard genome sequencing and annotation.</title>
        <authorList>
            <consortium name="The Broad Institute Genomics Platform"/>
            <consortium name="The Broad Institute Genome Sequencing Center for Infectious Disease"/>
            <person name="Wu L."/>
            <person name="Ma J."/>
        </authorList>
    </citation>
    <scope>NUCLEOTIDE SEQUENCE [LARGE SCALE GENOMIC DNA]</scope>
    <source>
        <strain evidence="4">JCM 31920</strain>
    </source>
</reference>
<evidence type="ECO:0000313" key="4">
    <source>
        <dbReference type="Proteomes" id="UP001501508"/>
    </source>
</evidence>
<dbReference type="Proteomes" id="UP001501508">
    <property type="component" value="Unassembled WGS sequence"/>
</dbReference>
<dbReference type="PANTHER" id="PTHR31862">
    <property type="entry name" value="UPF0261 DOMAIN PROTEIN (AFU_ORTHOLOGUE AFUA_1G10120)"/>
    <property type="match status" value="1"/>
</dbReference>
<gene>
    <name evidence="3" type="ORF">GCM10023091_26220</name>
</gene>
<dbReference type="EMBL" id="BAABEY010000025">
    <property type="protein sequence ID" value="GAA4441243.1"/>
    <property type="molecule type" value="Genomic_DNA"/>
</dbReference>
<dbReference type="PIRSF" id="PIRSF033271">
    <property type="entry name" value="UCP033271"/>
    <property type="match status" value="1"/>
</dbReference>
<feature type="domain" description="UPF0261" evidence="2">
    <location>
        <begin position="192"/>
        <end position="407"/>
    </location>
</feature>
<keyword evidence="4" id="KW-1185">Reference proteome</keyword>
<dbReference type="InterPro" id="IPR008322">
    <property type="entry name" value="UPF0261"/>
</dbReference>
<sequence length="412" mass="43825">MHSRLSKGPGIVIIGCFDTKAEVFALLYEELSRLERKVITINTGILGSTGLFPVHYENHELAELAGSNLAELAGAGNRNRAVEAISLGAKRLLEALSTSAEGIAGVIGMGGGGGSYIAMQAMQGVPFGIPKVCISTLATKDVSHLAGIKDIVLIPSIVDVAGRNSIIEALIKQAARAIDAMARAVVTPDTARKRVAVSMFGNTTKCVERCTSLLVESGFEVLPFHANGSGGKAMETLIRGGYFYAVLDVTTTELADELCGGICSAGPDRLTAAADLGIPQVVIPGCLDMVNFGAPETVPHKYHDRQFYNWSPDVTLMRTNFTENMELGKILSQKVLRSKGPVSVMLPTGGISEIDRPGNDFHQERSNKKLFDTIIENLSGKIPLTQLPLHINDPEFAAAIVNELLTIAASRA</sequence>
<dbReference type="CDD" id="cd15488">
    <property type="entry name" value="Tm-1-like"/>
    <property type="match status" value="1"/>
</dbReference>
<dbReference type="Pfam" id="PF06792">
    <property type="entry name" value="UPF0261"/>
    <property type="match status" value="1"/>
</dbReference>
<accession>A0ABP8LZK5</accession>
<evidence type="ECO:0000259" key="1">
    <source>
        <dbReference type="Pfam" id="PF06792"/>
    </source>
</evidence>
<evidence type="ECO:0000259" key="2">
    <source>
        <dbReference type="Pfam" id="PF23189"/>
    </source>
</evidence>
<comment type="caution">
    <text evidence="3">The sequence shown here is derived from an EMBL/GenBank/DDBJ whole genome shotgun (WGS) entry which is preliminary data.</text>
</comment>
<evidence type="ECO:0000313" key="3">
    <source>
        <dbReference type="EMBL" id="GAA4441243.1"/>
    </source>
</evidence>